<dbReference type="InterPro" id="IPR011766">
    <property type="entry name" value="TPP_enzyme_TPP-bd"/>
</dbReference>
<reference evidence="7" key="1">
    <citation type="journal article" date="2022" name="Int. J. Syst. Evol. Microbiol.">
        <title>Apilactobacillus apisilvae sp. nov., Nicolia spurrieriana gen. nov. sp. nov., Bombilactobacillus folatiphilus sp. nov. and Bombilactobacillus thymidiniphilus sp. nov., four new lactic acid bacterial isolates from stingless bees Tetragonula carbonaria and Austroplebeia australis.</title>
        <authorList>
            <person name="Oliphant S.A."/>
            <person name="Watson-Haigh N.S."/>
            <person name="Sumby K.M."/>
            <person name="Gardner J."/>
            <person name="Groom S."/>
            <person name="Jiranek V."/>
        </authorList>
    </citation>
    <scope>NUCLEOTIDE SEQUENCE</scope>
    <source>
        <strain evidence="7">SG4_D2</strain>
    </source>
</reference>
<dbReference type="SUPFAM" id="SSF52467">
    <property type="entry name" value="DHS-like NAD/FAD-binding domain"/>
    <property type="match status" value="1"/>
</dbReference>
<dbReference type="RefSeq" id="WP_249514072.1">
    <property type="nucleotide sequence ID" value="NZ_CP093366.1"/>
</dbReference>
<dbReference type="PANTHER" id="PTHR18968:SF129">
    <property type="entry name" value="ACETOLACTATE SYNTHASE"/>
    <property type="match status" value="1"/>
</dbReference>
<keyword evidence="8" id="KW-1185">Reference proteome</keyword>
<protein>
    <submittedName>
        <fullName evidence="7">Acetolactate synthase large subunit</fullName>
        <ecNumber evidence="7">2.2.1.6</ecNumber>
    </submittedName>
</protein>
<keyword evidence="2 3" id="KW-0786">Thiamine pyrophosphate</keyword>
<evidence type="ECO:0000313" key="8">
    <source>
        <dbReference type="Proteomes" id="UP000831495"/>
    </source>
</evidence>
<proteinExistence type="inferred from homology"/>
<evidence type="ECO:0000259" key="4">
    <source>
        <dbReference type="Pfam" id="PF00205"/>
    </source>
</evidence>
<dbReference type="InterPro" id="IPR029035">
    <property type="entry name" value="DHS-like_NAD/FAD-binding_dom"/>
</dbReference>
<dbReference type="InterPro" id="IPR000399">
    <property type="entry name" value="TPP-bd_CS"/>
</dbReference>
<dbReference type="SUPFAM" id="SSF52518">
    <property type="entry name" value="Thiamin diphosphate-binding fold (THDP-binding)"/>
    <property type="match status" value="2"/>
</dbReference>
<dbReference type="EC" id="2.2.1.6" evidence="7"/>
<evidence type="ECO:0000256" key="2">
    <source>
        <dbReference type="ARBA" id="ARBA00023052"/>
    </source>
</evidence>
<feature type="domain" description="Thiamine pyrophosphate enzyme TPP-binding" evidence="5">
    <location>
        <begin position="380"/>
        <end position="525"/>
    </location>
</feature>
<dbReference type="InterPro" id="IPR029061">
    <property type="entry name" value="THDP-binding"/>
</dbReference>
<dbReference type="CDD" id="cd07035">
    <property type="entry name" value="TPP_PYR_POX_like"/>
    <property type="match status" value="1"/>
</dbReference>
<evidence type="ECO:0000256" key="1">
    <source>
        <dbReference type="ARBA" id="ARBA00007812"/>
    </source>
</evidence>
<dbReference type="Proteomes" id="UP000831495">
    <property type="component" value="Chromosome"/>
</dbReference>
<organism evidence="7 8">
    <name type="scientific">Bombilactobacillus folatiphilus</name>
    <dbReference type="NCBI Taxonomy" id="2923362"/>
    <lineage>
        <taxon>Bacteria</taxon>
        <taxon>Bacillati</taxon>
        <taxon>Bacillota</taxon>
        <taxon>Bacilli</taxon>
        <taxon>Lactobacillales</taxon>
        <taxon>Lactobacillaceae</taxon>
        <taxon>Bombilactobacillus</taxon>
    </lineage>
</organism>
<comment type="similarity">
    <text evidence="1 3">Belongs to the TPP enzyme family.</text>
</comment>
<dbReference type="NCBIfam" id="NF006187">
    <property type="entry name" value="PRK08322.1"/>
    <property type="match status" value="1"/>
</dbReference>
<feature type="domain" description="Thiamine pyrophosphate enzyme central" evidence="4">
    <location>
        <begin position="189"/>
        <end position="320"/>
    </location>
</feature>
<dbReference type="Gene3D" id="3.40.50.1220">
    <property type="entry name" value="TPP-binding domain"/>
    <property type="match status" value="1"/>
</dbReference>
<evidence type="ECO:0000259" key="6">
    <source>
        <dbReference type="Pfam" id="PF02776"/>
    </source>
</evidence>
<accession>A0ABY4P8F3</accession>
<dbReference type="GO" id="GO:0003984">
    <property type="term" value="F:acetolactate synthase activity"/>
    <property type="evidence" value="ECO:0007669"/>
    <property type="project" value="UniProtKB-EC"/>
</dbReference>
<dbReference type="PANTHER" id="PTHR18968">
    <property type="entry name" value="THIAMINE PYROPHOSPHATE ENZYMES"/>
    <property type="match status" value="1"/>
</dbReference>
<dbReference type="PROSITE" id="PS00187">
    <property type="entry name" value="TPP_ENZYMES"/>
    <property type="match status" value="1"/>
</dbReference>
<dbReference type="InterPro" id="IPR012001">
    <property type="entry name" value="Thiamin_PyroP_enz_TPP-bd_dom"/>
</dbReference>
<dbReference type="EMBL" id="CP093366">
    <property type="protein sequence ID" value="UQS81804.1"/>
    <property type="molecule type" value="Genomic_DNA"/>
</dbReference>
<dbReference type="Pfam" id="PF02776">
    <property type="entry name" value="TPP_enzyme_N"/>
    <property type="match status" value="1"/>
</dbReference>
<dbReference type="InterPro" id="IPR012000">
    <property type="entry name" value="Thiamin_PyroP_enz_cen_dom"/>
</dbReference>
<evidence type="ECO:0000259" key="5">
    <source>
        <dbReference type="Pfam" id="PF02775"/>
    </source>
</evidence>
<name>A0ABY4P8F3_9LACO</name>
<dbReference type="Pfam" id="PF02775">
    <property type="entry name" value="TPP_enzyme_C"/>
    <property type="match status" value="1"/>
</dbReference>
<dbReference type="Gene3D" id="3.40.50.970">
    <property type="match status" value="2"/>
</dbReference>
<evidence type="ECO:0000256" key="3">
    <source>
        <dbReference type="RuleBase" id="RU362132"/>
    </source>
</evidence>
<keyword evidence="7" id="KW-0808">Transferase</keyword>
<sequence length="547" mass="59980">MNIAQQIVQILEDRGVKYVFGIPGEENIRIVDAIHDSDKIQFILVRHEQGASFMADVYGRLTGQPGVATATLGPGAINLLLGVADAKTNSTPLIAITAQGGLNRIYKESHQVIDLRAMFQPVTKWSENVYAANATPEIVNKAFNQAVNGRPGPVYLGIPQDIEPMPAVPAIAKTASTPANLTVPQTPDLQRAAQIIKKAQHPIALIGMGVIRDHASEEVNNFIKQTNLPAATTFMGKGAIDDRLPSSLGVIGFMRHDYENFAYDQADVILTIGYELSEFDPNRINPDGDKQIIHLNDFQEDTDAHYTVSQNLIGNLQATVPLLQEQLSDFQAQDLKPAIKDAVQAELTTGQQESQVPLTPQQIVTATREAVDDQGIVLVDTGALKMWMARLYQTYTPNSALIDNGLSTMSWTLPGAIGAKLACPDKNILAVMGDGSFMMNSQELETAVRYHVPMTNLVWVDQAYGLIKWKMDMEMEHHSEVDFHNPDLISYAKSFGANAHMVQSRADLVQTLKTSLTNQQVNVIICPVDYSENMKLINKLGKVTISL</sequence>
<dbReference type="Pfam" id="PF00205">
    <property type="entry name" value="TPP_enzyme_M"/>
    <property type="match status" value="1"/>
</dbReference>
<feature type="domain" description="Thiamine pyrophosphate enzyme N-terminal TPP-binding" evidence="6">
    <location>
        <begin position="1"/>
        <end position="114"/>
    </location>
</feature>
<dbReference type="InterPro" id="IPR045229">
    <property type="entry name" value="TPP_enz"/>
</dbReference>
<evidence type="ECO:0000313" key="7">
    <source>
        <dbReference type="EMBL" id="UQS81804.1"/>
    </source>
</evidence>
<gene>
    <name evidence="7" type="ORF">MOO45_06265</name>
</gene>